<dbReference type="EMBL" id="AFBI03000138">
    <property type="protein sequence ID" value="EJW01558.1"/>
    <property type="molecule type" value="Genomic_DNA"/>
</dbReference>
<reference evidence="1 2" key="1">
    <citation type="submission" date="2011-08" db="EMBL/GenBank/DDBJ databases">
        <authorList>
            <person name="Liu Z.J."/>
            <person name="Shi F.L."/>
            <person name="Lu J.Q."/>
            <person name="Li M."/>
            <person name="Wang Z.L."/>
        </authorList>
    </citation>
    <scope>NUCLEOTIDE SEQUENCE [LARGE SCALE GENOMIC DNA]</scope>
    <source>
        <strain evidence="1 2">USNM 41457</strain>
    </source>
</reference>
<name>J8ZPF9_EDHAE</name>
<dbReference type="VEuPathDB" id="MicrosporidiaDB:EDEG_03877"/>
<dbReference type="InParanoid" id="J8ZPF9"/>
<dbReference type="HOGENOM" id="CLU_1749611_0_0_1"/>
<organism evidence="1 2">
    <name type="scientific">Edhazardia aedis (strain USNM 41457)</name>
    <name type="common">Microsporidian parasite</name>
    <dbReference type="NCBI Taxonomy" id="1003232"/>
    <lineage>
        <taxon>Eukaryota</taxon>
        <taxon>Fungi</taxon>
        <taxon>Fungi incertae sedis</taxon>
        <taxon>Microsporidia</taxon>
        <taxon>Edhazardia</taxon>
    </lineage>
</organism>
<protein>
    <submittedName>
        <fullName evidence="1">Uncharacterized protein</fullName>
    </submittedName>
</protein>
<dbReference type="Proteomes" id="UP000003163">
    <property type="component" value="Unassembled WGS sequence"/>
</dbReference>
<evidence type="ECO:0000313" key="1">
    <source>
        <dbReference type="EMBL" id="EJW01558.1"/>
    </source>
</evidence>
<accession>J8ZPF9</accession>
<comment type="caution">
    <text evidence="1">The sequence shown here is derived from an EMBL/GenBank/DDBJ whole genome shotgun (WGS) entry which is preliminary data.</text>
</comment>
<evidence type="ECO:0000313" key="2">
    <source>
        <dbReference type="Proteomes" id="UP000003163"/>
    </source>
</evidence>
<sequence length="149" mass="17324">MNFLEHAEVMSTNTEEQKATPLDIHLDKSDGYSRDFLCFSDSKANSVFAYIDPNSFNMASPTIKIVKEHNFQKNSEFACWHLEKSIVDCKPEKTHKCIKENASNSNSSKLYIHFERNIPILPTKYGKKPYKNSLCEKQFSKMKRKNHQL</sequence>
<keyword evidence="2" id="KW-1185">Reference proteome</keyword>
<gene>
    <name evidence="1" type="ORF">EDEG_03877</name>
</gene>
<proteinExistence type="predicted"/>
<reference evidence="2" key="2">
    <citation type="submission" date="2015-07" db="EMBL/GenBank/DDBJ databases">
        <title>Contrasting host-pathogen interactions and genome evolution in two generalist and specialist microsporidian pathogens of mosquitoes.</title>
        <authorList>
            <consortium name="The Broad Institute Genomics Platform"/>
            <consortium name="The Broad Institute Genome Sequencing Center for Infectious Disease"/>
            <person name="Cuomo C.A."/>
            <person name="Sanscrainte N.D."/>
            <person name="Goldberg J.M."/>
            <person name="Heiman D."/>
            <person name="Young S."/>
            <person name="Zeng Q."/>
            <person name="Becnel J.J."/>
            <person name="Birren B.W."/>
        </authorList>
    </citation>
    <scope>NUCLEOTIDE SEQUENCE [LARGE SCALE GENOMIC DNA]</scope>
    <source>
        <strain evidence="2">USNM 41457</strain>
    </source>
</reference>
<dbReference type="AlphaFoldDB" id="J8ZPF9"/>